<dbReference type="GO" id="GO:0015074">
    <property type="term" value="P:DNA integration"/>
    <property type="evidence" value="ECO:0007669"/>
    <property type="project" value="InterPro"/>
</dbReference>
<dbReference type="PANTHER" id="PTHR42648">
    <property type="entry name" value="TRANSPOSASE, PUTATIVE-RELATED"/>
    <property type="match status" value="1"/>
</dbReference>
<dbReference type="InterPro" id="IPR013103">
    <property type="entry name" value="RVT_2"/>
</dbReference>
<reference evidence="4 5" key="2">
    <citation type="journal article" date="2017" name="Nature">
        <title>The Apostasia genome and the evolution of orchids.</title>
        <authorList>
            <person name="Zhang G.Q."/>
            <person name="Liu K.W."/>
            <person name="Li Z."/>
            <person name="Lohaus R."/>
            <person name="Hsiao Y.Y."/>
            <person name="Niu S.C."/>
            <person name="Wang J.Y."/>
            <person name="Lin Y.C."/>
            <person name="Xu Q."/>
            <person name="Chen L.J."/>
            <person name="Yoshida K."/>
            <person name="Fujiwara S."/>
            <person name="Wang Z.W."/>
            <person name="Zhang Y.Q."/>
            <person name="Mitsuda N."/>
            <person name="Wang M."/>
            <person name="Liu G.H."/>
            <person name="Pecoraro L."/>
            <person name="Huang H.X."/>
            <person name="Xiao X.J."/>
            <person name="Lin M."/>
            <person name="Wu X.Y."/>
            <person name="Wu W.L."/>
            <person name="Chen Y.Y."/>
            <person name="Chang S.B."/>
            <person name="Sakamoto S."/>
            <person name="Ohme-Takagi M."/>
            <person name="Yagi M."/>
            <person name="Zeng S.J."/>
            <person name="Shen C.Y."/>
            <person name="Yeh C.M."/>
            <person name="Luo Y.B."/>
            <person name="Tsai W.C."/>
            <person name="Van de Peer Y."/>
            <person name="Liu Z.J."/>
        </authorList>
    </citation>
    <scope>NUCLEOTIDE SEQUENCE [LARGE SCALE GENOMIC DNA]</scope>
    <source>
        <tissue evidence="4">The whole plant</tissue>
    </source>
</reference>
<dbReference type="GO" id="GO:0016787">
    <property type="term" value="F:hydrolase activity"/>
    <property type="evidence" value="ECO:0007669"/>
    <property type="project" value="UniProtKB-KW"/>
</dbReference>
<organism evidence="4 5">
    <name type="scientific">Dendrobium catenatum</name>
    <dbReference type="NCBI Taxonomy" id="906689"/>
    <lineage>
        <taxon>Eukaryota</taxon>
        <taxon>Viridiplantae</taxon>
        <taxon>Streptophyta</taxon>
        <taxon>Embryophyta</taxon>
        <taxon>Tracheophyta</taxon>
        <taxon>Spermatophyta</taxon>
        <taxon>Magnoliopsida</taxon>
        <taxon>Liliopsida</taxon>
        <taxon>Asparagales</taxon>
        <taxon>Orchidaceae</taxon>
        <taxon>Epidendroideae</taxon>
        <taxon>Malaxideae</taxon>
        <taxon>Dendrobiinae</taxon>
        <taxon>Dendrobium</taxon>
    </lineage>
</organism>
<evidence type="ECO:0000259" key="3">
    <source>
        <dbReference type="PROSITE" id="PS50994"/>
    </source>
</evidence>
<name>A0A2I0VIM8_9ASPA</name>
<dbReference type="EMBL" id="KZ503505">
    <property type="protein sequence ID" value="PKU63244.1"/>
    <property type="molecule type" value="Genomic_DNA"/>
</dbReference>
<accession>A0A2I0VIM8</accession>
<dbReference type="Proteomes" id="UP000233837">
    <property type="component" value="Unassembled WGS sequence"/>
</dbReference>
<dbReference type="InterPro" id="IPR012337">
    <property type="entry name" value="RNaseH-like_sf"/>
</dbReference>
<dbReference type="CDD" id="cd09272">
    <property type="entry name" value="RNase_HI_RT_Ty1"/>
    <property type="match status" value="1"/>
</dbReference>
<dbReference type="InterPro" id="IPR039537">
    <property type="entry name" value="Retrotran_Ty1/copia-like"/>
</dbReference>
<evidence type="ECO:0000313" key="5">
    <source>
        <dbReference type="Proteomes" id="UP000233837"/>
    </source>
</evidence>
<dbReference type="InterPro" id="IPR043502">
    <property type="entry name" value="DNA/RNA_pol_sf"/>
</dbReference>
<protein>
    <submittedName>
        <fullName evidence="4">Retrovirus-related Pol polyprotein from transposon TNT 1-94</fullName>
    </submittedName>
</protein>
<dbReference type="SUPFAM" id="SSF53098">
    <property type="entry name" value="Ribonuclease H-like"/>
    <property type="match status" value="1"/>
</dbReference>
<dbReference type="AlphaFoldDB" id="A0A2I0VIM8"/>
<dbReference type="GO" id="GO:0046872">
    <property type="term" value="F:metal ion binding"/>
    <property type="evidence" value="ECO:0007669"/>
    <property type="project" value="UniProtKB-KW"/>
</dbReference>
<keyword evidence="1" id="KW-0479">Metal-binding</keyword>
<dbReference type="InterPro" id="IPR001584">
    <property type="entry name" value="Integrase_cat-core"/>
</dbReference>
<dbReference type="InterPro" id="IPR057670">
    <property type="entry name" value="SH3_retrovirus"/>
</dbReference>
<dbReference type="GO" id="GO:0003676">
    <property type="term" value="F:nucleic acid binding"/>
    <property type="evidence" value="ECO:0007669"/>
    <property type="project" value="InterPro"/>
</dbReference>
<evidence type="ECO:0000313" key="4">
    <source>
        <dbReference type="EMBL" id="PKU63244.1"/>
    </source>
</evidence>
<sequence length="953" mass="108695">MKSKRLLLHGPCHNGLYSVSSTKPQDLALLSIQTVPNLWHSRLGHPAAAILNRLSVNNNHIHNKSHNTMCTTCQLAKSKQLYFPTSVTTTTKPFELVHSDVWGPSHTTSIQGYRYFVTFIDDYSRFCWVFPLTQKSEFFHVFVNFHKFVQVHFNANICTIRTDGGGEYLNKNFKLYCKTWGIFHQYMCPYTSAQNGVAERKNRHILETIRSLLIQSNTPHTLWVEALHTAIHLINRLPTVTIQYKTPFEMLYQKLPSYTHLKTFGCLCFPWLKPYSKSKLSPLSIPCVFVGYALNQKGFRCFDPNTQRIFVSRHVIFNETKFPFQDQSLQTHKNNHRVPENQIPPLLLVPTSSVITAGNPTNNSNLAIPSQVTQLHSNFPNSSISPTETSQAPSVPVKNLRSHKMQTRSQAGILKPKPVFDLTHQVITPDPTSYKEAVKHEHWRQAMSHEYQALQSQGTWTLVPPTDNQNILGCKWTYRTKYKSDGTLARHKARLVALGYNQEFGIDYIETFSPVAKITTVRVLLILALHHQWAIHQLDVSNAFLHGELSETVFMKQPIGFVDNQHPTYVCKLNKALYGLKQAPRKWFEMLIGFLHQLEFTTSHSDPSLLIYRKDTSKVYVLIYVDDIIVTGNNSSVITQLLEQLQHKFKMRKLGSLNQFLGITVTHTPTGMFLQQTRYAEDILARAGMQNSKPVSTPCCIKKASEGNTELFSNPQLYRQLIGALQYLTLTHPDISYAVNRACQQMHQPRINDFDALKQILRYIRGTTQFGLPINGSSLTLQSNVDSDWAGDHTDRKSTTGYCNFLGTSLISWSVKKQTTIARSSTEAEYRAIALVTTEIIWLRRLLHELDCPQLEPTKFYCDNTSAIALANNPVYHARTKHIEIDCHFIRDCIKNHSIQVHHISTKDQLADLFTKYLSVTRFKLLAHKLINPIDSSVCQGVLGDKNKTQTTS</sequence>
<dbReference type="Pfam" id="PF25597">
    <property type="entry name" value="SH3_retrovirus"/>
    <property type="match status" value="1"/>
</dbReference>
<dbReference type="Pfam" id="PF00665">
    <property type="entry name" value="rve"/>
    <property type="match status" value="1"/>
</dbReference>
<dbReference type="InterPro" id="IPR036397">
    <property type="entry name" value="RNaseH_sf"/>
</dbReference>
<feature type="domain" description="Integrase catalytic" evidence="3">
    <location>
        <begin position="89"/>
        <end position="255"/>
    </location>
</feature>
<reference evidence="4 5" key="1">
    <citation type="journal article" date="2016" name="Sci. Rep.">
        <title>The Dendrobium catenatum Lindl. genome sequence provides insights into polysaccharide synthase, floral development and adaptive evolution.</title>
        <authorList>
            <person name="Zhang G.Q."/>
            <person name="Xu Q."/>
            <person name="Bian C."/>
            <person name="Tsai W.C."/>
            <person name="Yeh C.M."/>
            <person name="Liu K.W."/>
            <person name="Yoshida K."/>
            <person name="Zhang L.S."/>
            <person name="Chang S.B."/>
            <person name="Chen F."/>
            <person name="Shi Y."/>
            <person name="Su Y.Y."/>
            <person name="Zhang Y.Q."/>
            <person name="Chen L.J."/>
            <person name="Yin Y."/>
            <person name="Lin M."/>
            <person name="Huang H."/>
            <person name="Deng H."/>
            <person name="Wang Z.W."/>
            <person name="Zhu S.L."/>
            <person name="Zhao X."/>
            <person name="Deng C."/>
            <person name="Niu S.C."/>
            <person name="Huang J."/>
            <person name="Wang M."/>
            <person name="Liu G.H."/>
            <person name="Yang H.J."/>
            <person name="Xiao X.J."/>
            <person name="Hsiao Y.Y."/>
            <person name="Wu W.L."/>
            <person name="Chen Y.Y."/>
            <person name="Mitsuda N."/>
            <person name="Ohme-Takagi M."/>
            <person name="Luo Y.B."/>
            <person name="Van de Peer Y."/>
            <person name="Liu Z.J."/>
        </authorList>
    </citation>
    <scope>NUCLEOTIDE SEQUENCE [LARGE SCALE GENOMIC DNA]</scope>
    <source>
        <tissue evidence="4">The whole plant</tissue>
    </source>
</reference>
<evidence type="ECO:0000256" key="1">
    <source>
        <dbReference type="ARBA" id="ARBA00022723"/>
    </source>
</evidence>
<evidence type="ECO:0000256" key="2">
    <source>
        <dbReference type="ARBA" id="ARBA00022801"/>
    </source>
</evidence>
<dbReference type="Pfam" id="PF07727">
    <property type="entry name" value="RVT_2"/>
    <property type="match status" value="1"/>
</dbReference>
<dbReference type="Pfam" id="PF13976">
    <property type="entry name" value="gag_pre-integrs"/>
    <property type="match status" value="1"/>
</dbReference>
<dbReference type="InterPro" id="IPR025724">
    <property type="entry name" value="GAG-pre-integrase_dom"/>
</dbReference>
<dbReference type="SUPFAM" id="SSF56672">
    <property type="entry name" value="DNA/RNA polymerases"/>
    <property type="match status" value="1"/>
</dbReference>
<dbReference type="PANTHER" id="PTHR42648:SF26">
    <property type="entry name" value="INTEGRASE CATALYTIC DOMAIN-CONTAINING PROTEIN"/>
    <property type="match status" value="1"/>
</dbReference>
<dbReference type="PROSITE" id="PS50994">
    <property type="entry name" value="INTEGRASE"/>
    <property type="match status" value="1"/>
</dbReference>
<keyword evidence="5" id="KW-1185">Reference proteome</keyword>
<proteinExistence type="predicted"/>
<keyword evidence="2" id="KW-0378">Hydrolase</keyword>
<gene>
    <name evidence="4" type="ORF">MA16_Dca014710</name>
</gene>
<dbReference type="Gene3D" id="3.30.420.10">
    <property type="entry name" value="Ribonuclease H-like superfamily/Ribonuclease H"/>
    <property type="match status" value="1"/>
</dbReference>